<dbReference type="HOGENOM" id="CLU_089696_1_2_9"/>
<dbReference type="Pfam" id="PF01648">
    <property type="entry name" value="ACPS"/>
    <property type="match status" value="1"/>
</dbReference>
<dbReference type="HAMAP" id="MF_00101">
    <property type="entry name" value="AcpS"/>
    <property type="match status" value="1"/>
</dbReference>
<name>K9E8T5_9LACT</name>
<keyword evidence="4 8" id="KW-0276">Fatty acid metabolism</keyword>
<protein>
    <recommendedName>
        <fullName evidence="8">Holo-[acyl-carrier-protein] synthase</fullName>
        <shortName evidence="8">Holo-ACP synthase</shortName>
        <ecNumber evidence="8">2.7.8.7</ecNumber>
    </recommendedName>
    <alternativeName>
        <fullName evidence="8">4'-phosphopantetheinyl transferase AcpS</fullName>
    </alternativeName>
</protein>
<dbReference type="InterPro" id="IPR008278">
    <property type="entry name" value="4-PPantetheinyl_Trfase_dom"/>
</dbReference>
<keyword evidence="2 8" id="KW-0808">Transferase</keyword>
<dbReference type="eggNOG" id="COG0736">
    <property type="taxonomic scope" value="Bacteria"/>
</dbReference>
<evidence type="ECO:0000256" key="7">
    <source>
        <dbReference type="ARBA" id="ARBA00023160"/>
    </source>
</evidence>
<dbReference type="GO" id="GO:0005737">
    <property type="term" value="C:cytoplasm"/>
    <property type="evidence" value="ECO:0007669"/>
    <property type="project" value="UniProtKB-SubCell"/>
</dbReference>
<comment type="catalytic activity">
    <reaction evidence="8">
        <text>apo-[ACP] + CoA = holo-[ACP] + adenosine 3',5'-bisphosphate + H(+)</text>
        <dbReference type="Rhea" id="RHEA:12068"/>
        <dbReference type="Rhea" id="RHEA-COMP:9685"/>
        <dbReference type="Rhea" id="RHEA-COMP:9690"/>
        <dbReference type="ChEBI" id="CHEBI:15378"/>
        <dbReference type="ChEBI" id="CHEBI:29999"/>
        <dbReference type="ChEBI" id="CHEBI:57287"/>
        <dbReference type="ChEBI" id="CHEBI:58343"/>
        <dbReference type="ChEBI" id="CHEBI:64479"/>
        <dbReference type="EC" id="2.7.8.7"/>
    </reaction>
</comment>
<keyword evidence="5 8" id="KW-0460">Magnesium</keyword>
<dbReference type="EMBL" id="AGXA01000018">
    <property type="protein sequence ID" value="EKU93624.1"/>
    <property type="molecule type" value="Genomic_DNA"/>
</dbReference>
<comment type="cofactor">
    <cofactor evidence="8">
        <name>Mg(2+)</name>
        <dbReference type="ChEBI" id="CHEBI:18420"/>
    </cofactor>
</comment>
<dbReference type="InterPro" id="IPR002582">
    <property type="entry name" value="ACPS"/>
</dbReference>
<dbReference type="NCBIfam" id="TIGR00556">
    <property type="entry name" value="pantethn_trn"/>
    <property type="match status" value="1"/>
</dbReference>
<organism evidence="10 11">
    <name type="scientific">Alloiococcus otitis ATCC 51267</name>
    <dbReference type="NCBI Taxonomy" id="883081"/>
    <lineage>
        <taxon>Bacteria</taxon>
        <taxon>Bacillati</taxon>
        <taxon>Bacillota</taxon>
        <taxon>Bacilli</taxon>
        <taxon>Lactobacillales</taxon>
        <taxon>Carnobacteriaceae</taxon>
        <taxon>Alloiococcus</taxon>
    </lineage>
</organism>
<gene>
    <name evidence="8" type="primary">acpS</name>
    <name evidence="10" type="ORF">HMPREF9698_00919</name>
</gene>
<dbReference type="EC" id="2.7.8.7" evidence="8"/>
<dbReference type="GO" id="GO:0006633">
    <property type="term" value="P:fatty acid biosynthetic process"/>
    <property type="evidence" value="ECO:0007669"/>
    <property type="project" value="UniProtKB-UniRule"/>
</dbReference>
<dbReference type="SUPFAM" id="SSF56214">
    <property type="entry name" value="4'-phosphopantetheinyl transferase"/>
    <property type="match status" value="1"/>
</dbReference>
<feature type="domain" description="4'-phosphopantetheinyl transferase" evidence="9">
    <location>
        <begin position="4"/>
        <end position="110"/>
    </location>
</feature>
<feature type="binding site" evidence="8">
    <location>
        <position position="8"/>
    </location>
    <ligand>
        <name>Mg(2+)</name>
        <dbReference type="ChEBI" id="CHEBI:18420"/>
    </ligand>
</feature>
<dbReference type="GO" id="GO:0000287">
    <property type="term" value="F:magnesium ion binding"/>
    <property type="evidence" value="ECO:0007669"/>
    <property type="project" value="UniProtKB-UniRule"/>
</dbReference>
<dbReference type="InterPro" id="IPR037143">
    <property type="entry name" value="4-PPantetheinyl_Trfase_dom_sf"/>
</dbReference>
<evidence type="ECO:0000256" key="2">
    <source>
        <dbReference type="ARBA" id="ARBA00022679"/>
    </source>
</evidence>
<comment type="similarity">
    <text evidence="8">Belongs to the P-Pant transferase superfamily. AcpS family.</text>
</comment>
<feature type="binding site" evidence="8">
    <location>
        <position position="58"/>
    </location>
    <ligand>
        <name>Mg(2+)</name>
        <dbReference type="ChEBI" id="CHEBI:18420"/>
    </ligand>
</feature>
<evidence type="ECO:0000313" key="11">
    <source>
        <dbReference type="Proteomes" id="UP000009875"/>
    </source>
</evidence>
<dbReference type="Proteomes" id="UP000009875">
    <property type="component" value="Unassembled WGS sequence"/>
</dbReference>
<dbReference type="InterPro" id="IPR004568">
    <property type="entry name" value="Ppantetheine-prot_Trfase_dom"/>
</dbReference>
<reference evidence="10 11" key="1">
    <citation type="submission" date="2012-09" db="EMBL/GenBank/DDBJ databases">
        <title>The Genome Sequence of Alloiococcus otitis ATCC 51267.</title>
        <authorList>
            <consortium name="The Broad Institute Genome Sequencing Platform"/>
            <person name="Earl A."/>
            <person name="Ward D."/>
            <person name="Feldgarden M."/>
            <person name="Gevers D."/>
            <person name="Huys G."/>
            <person name="Walker B."/>
            <person name="Young S.K."/>
            <person name="Zeng Q."/>
            <person name="Gargeya S."/>
            <person name="Fitzgerald M."/>
            <person name="Haas B."/>
            <person name="Abouelleil A."/>
            <person name="Alvarado L."/>
            <person name="Arachchi H.M."/>
            <person name="Berlin A.M."/>
            <person name="Chapman S.B."/>
            <person name="Goldberg J."/>
            <person name="Griggs A."/>
            <person name="Gujja S."/>
            <person name="Hansen M."/>
            <person name="Howarth C."/>
            <person name="Imamovic A."/>
            <person name="Larimer J."/>
            <person name="McCowen C."/>
            <person name="Montmayeur A."/>
            <person name="Murphy C."/>
            <person name="Neiman D."/>
            <person name="Pearson M."/>
            <person name="Priest M."/>
            <person name="Roberts A."/>
            <person name="Saif S."/>
            <person name="Shea T."/>
            <person name="Sisk P."/>
            <person name="Sykes S."/>
            <person name="Wortman J."/>
            <person name="Nusbaum C."/>
            <person name="Birren B."/>
        </authorList>
    </citation>
    <scope>NUCLEOTIDE SEQUENCE [LARGE SCALE GENOMIC DNA]</scope>
    <source>
        <strain evidence="10 11">ATCC 51267</strain>
    </source>
</reference>
<keyword evidence="3 8" id="KW-0479">Metal-binding</keyword>
<dbReference type="STRING" id="883081.HMPREF9698_00919"/>
<keyword evidence="11" id="KW-1185">Reference proteome</keyword>
<dbReference type="RefSeq" id="WP_003777840.1">
    <property type="nucleotide sequence ID" value="NZ_JH992958.1"/>
</dbReference>
<keyword evidence="6 8" id="KW-0443">Lipid metabolism</keyword>
<proteinExistence type="inferred from homology"/>
<evidence type="ECO:0000259" key="9">
    <source>
        <dbReference type="Pfam" id="PF01648"/>
    </source>
</evidence>
<comment type="function">
    <text evidence="8">Transfers the 4'-phosphopantetheine moiety from coenzyme A to a Ser of acyl-carrier-protein.</text>
</comment>
<evidence type="ECO:0000256" key="4">
    <source>
        <dbReference type="ARBA" id="ARBA00022832"/>
    </source>
</evidence>
<keyword evidence="8" id="KW-0963">Cytoplasm</keyword>
<evidence type="ECO:0000256" key="5">
    <source>
        <dbReference type="ARBA" id="ARBA00022842"/>
    </source>
</evidence>
<evidence type="ECO:0000256" key="8">
    <source>
        <dbReference type="HAMAP-Rule" id="MF_00101"/>
    </source>
</evidence>
<sequence length="117" mass="13008">MITGIGVDIVEISRIQAAWDRKPSFAQRILTQSELAYFEKVTGRRKIEFLAGRFAGKEAYSKALGTGLGRLSFKDIEILFNDQGQPVLTAQPKDSRALISISHSRDLCLAQVLLQEV</sequence>
<dbReference type="AlphaFoldDB" id="K9E8T5"/>
<evidence type="ECO:0000256" key="3">
    <source>
        <dbReference type="ARBA" id="ARBA00022723"/>
    </source>
</evidence>
<keyword evidence="7 8" id="KW-0275">Fatty acid biosynthesis</keyword>
<dbReference type="GO" id="GO:0008897">
    <property type="term" value="F:holo-[acyl-carrier-protein] synthase activity"/>
    <property type="evidence" value="ECO:0007669"/>
    <property type="project" value="UniProtKB-UniRule"/>
</dbReference>
<dbReference type="OrthoDB" id="517356at2"/>
<dbReference type="PATRIC" id="fig|883081.3.peg.916"/>
<dbReference type="NCBIfam" id="TIGR00516">
    <property type="entry name" value="acpS"/>
    <property type="match status" value="1"/>
</dbReference>
<keyword evidence="1 8" id="KW-0444">Lipid biosynthesis</keyword>
<evidence type="ECO:0000313" key="10">
    <source>
        <dbReference type="EMBL" id="EKU93624.1"/>
    </source>
</evidence>
<accession>K9E8T5</accession>
<evidence type="ECO:0000256" key="6">
    <source>
        <dbReference type="ARBA" id="ARBA00023098"/>
    </source>
</evidence>
<evidence type="ECO:0000256" key="1">
    <source>
        <dbReference type="ARBA" id="ARBA00022516"/>
    </source>
</evidence>
<comment type="caution">
    <text evidence="10">The sequence shown here is derived from an EMBL/GenBank/DDBJ whole genome shotgun (WGS) entry which is preliminary data.</text>
</comment>
<dbReference type="Gene3D" id="3.90.470.20">
    <property type="entry name" value="4'-phosphopantetheinyl transferase domain"/>
    <property type="match status" value="1"/>
</dbReference>
<comment type="subcellular location">
    <subcellularLocation>
        <location evidence="8">Cytoplasm</location>
    </subcellularLocation>
</comment>